<dbReference type="PANTHER" id="PTHR11575:SF24">
    <property type="entry name" value="5'-NUCLEOTIDASE"/>
    <property type="match status" value="1"/>
</dbReference>
<keyword evidence="1 4" id="KW-0732">Signal</keyword>
<feature type="chain" id="PRO_5047368102" evidence="4">
    <location>
        <begin position="27"/>
        <end position="973"/>
    </location>
</feature>
<dbReference type="InterPro" id="IPR029052">
    <property type="entry name" value="Metallo-depent_PP-like"/>
</dbReference>
<protein>
    <submittedName>
        <fullName evidence="6">5'-nucleotidase</fullName>
        <ecNumber evidence="6">3.1.3.5</ecNumber>
    </submittedName>
</protein>
<dbReference type="Pfam" id="PF02839">
    <property type="entry name" value="CBM_5_12"/>
    <property type="match status" value="3"/>
</dbReference>
<dbReference type="SUPFAM" id="SSF55816">
    <property type="entry name" value="5'-nucleotidase (syn. UDP-sugar hydrolase), C-terminal domain"/>
    <property type="match status" value="2"/>
</dbReference>
<dbReference type="Gene3D" id="2.10.10.20">
    <property type="entry name" value="Carbohydrate-binding module superfamily 5/12"/>
    <property type="match status" value="3"/>
</dbReference>
<sequence>MTYKKNIFSLAILSIAFLLFVTPAQAEDQTLHIYHTNDIHATFDQYGKVSSYINEQRDTYENVLYFDAGDFASGNPVVDLNFGKPMIDVFNLAGLDAFTIGNHEFDYGQSYLQDNIEASTFPWLGANVNTGDTGVTNPDPYTIFELNDLTVAVLGITQAPPATAPANVTGMTFDGNYAETALSYKDELEEQADIIIALTHIGYDQDRRLAEAVDYFDLIIGAHSHTTLNQPVEVNGTPIAQTGSNLNNIGELSLIFNDETSEVSGVTGKLTAVSSLTNVDESVQAVIDGYNAEMEDVLGKVVGYTNTGLSRDGRFNGDAPLGNFWTDAMRAFAEADVALTNNGGLRDSIAPGDVTLNDIYKIEPFANEIMVIEMTGAAIEEVIAFSYSRDNRNQIDLQTSGLHYEVITGPTGQYLDTRLTIAGEPVVADETYEVAVADYIGTGGSGYSFEGTVIHETVGLMTAAMEQYALELTAQGRSLDYQPEGRIKLSVDPTAPSPGEIIGSTTNGLFSLNKLKQDVGIGNLYTDALRAKTDSDFALLNGSSVTGEILPGTITDRQIESLDSFGNTIVVVETSVSRLKEVILEQANYRNGVDLQVSGLSYTLVPANSGSGFDDVSLQLDNGEPLDESATYSVAYNDYMHGTNFYNLGTATDDAIGPVWQAVVDYVSSQTGAIDYTEGSRITIEGKDVEEPTDAVTVKEALENNSGNKPVKGYIVGSINNNQVIIGEGSHAPSNLLLADDPNETDRSNMLPVQLVNGTAVRNGLNLVNTPDNLGQFVAITGSLETYFGTPGMRSPSTYRFIDPPTAPEPEVPLCEYNGWNKEQIYTQGDRVEYEGSFYEAKWWTQGENPSLSGQWDVWQIVKECTEQVDGPTEWNEKEIYTAGDQVLYDGKLYEAKWWTQGENPSQSGQWDVWKEVKDDNEGSTDPQEWNKETIYTASDRVVYDGKLYEAKWWTQGDNPSQSGQWDVWKEIK</sequence>
<keyword evidence="3" id="KW-0624">Polysaccharide degradation</keyword>
<dbReference type="EMBL" id="JAFBCV010000003">
    <property type="protein sequence ID" value="MBM7837892.1"/>
    <property type="molecule type" value="Genomic_DNA"/>
</dbReference>
<evidence type="ECO:0000259" key="5">
    <source>
        <dbReference type="SMART" id="SM00495"/>
    </source>
</evidence>
<dbReference type="EC" id="3.1.3.5" evidence="6"/>
<evidence type="ECO:0000256" key="4">
    <source>
        <dbReference type="SAM" id="SignalP"/>
    </source>
</evidence>
<evidence type="ECO:0000256" key="1">
    <source>
        <dbReference type="ARBA" id="ARBA00022729"/>
    </source>
</evidence>
<evidence type="ECO:0000256" key="2">
    <source>
        <dbReference type="ARBA" id="ARBA00022801"/>
    </source>
</evidence>
<dbReference type="Gene3D" id="3.90.780.10">
    <property type="entry name" value="5'-Nucleotidase, C-terminal domain"/>
    <property type="match status" value="2"/>
</dbReference>
<dbReference type="PANTHER" id="PTHR11575">
    <property type="entry name" value="5'-NUCLEOTIDASE-RELATED"/>
    <property type="match status" value="1"/>
</dbReference>
<dbReference type="SUPFAM" id="SSF56300">
    <property type="entry name" value="Metallo-dependent phosphatases"/>
    <property type="match status" value="1"/>
</dbReference>
<feature type="domain" description="Chitin-binding type-3" evidence="5">
    <location>
        <begin position="817"/>
        <end position="862"/>
    </location>
</feature>
<evidence type="ECO:0000313" key="7">
    <source>
        <dbReference type="Proteomes" id="UP001179280"/>
    </source>
</evidence>
<dbReference type="InterPro" id="IPR036573">
    <property type="entry name" value="CBM_sf_5/12"/>
</dbReference>
<dbReference type="RefSeq" id="WP_204465013.1">
    <property type="nucleotide sequence ID" value="NZ_JAFBCV010000003.1"/>
</dbReference>
<dbReference type="InterPro" id="IPR003610">
    <property type="entry name" value="CBM5/12"/>
</dbReference>
<dbReference type="PRINTS" id="PR01607">
    <property type="entry name" value="APYRASEFAMLY"/>
</dbReference>
<dbReference type="InterPro" id="IPR008334">
    <property type="entry name" value="5'-Nucleotdase_C"/>
</dbReference>
<dbReference type="Gene3D" id="3.60.21.10">
    <property type="match status" value="1"/>
</dbReference>
<dbReference type="Proteomes" id="UP001179280">
    <property type="component" value="Unassembled WGS sequence"/>
</dbReference>
<dbReference type="InterPro" id="IPR004843">
    <property type="entry name" value="Calcineurin-like_PHP"/>
</dbReference>
<dbReference type="CDD" id="cd12215">
    <property type="entry name" value="ChiC_BD"/>
    <property type="match status" value="3"/>
</dbReference>
<feature type="domain" description="Chitin-binding type-3" evidence="5">
    <location>
        <begin position="927"/>
        <end position="972"/>
    </location>
</feature>
<comment type="caution">
    <text evidence="6">The sequence shown here is derived from an EMBL/GenBank/DDBJ whole genome shotgun (WGS) entry which is preliminary data.</text>
</comment>
<proteinExistence type="predicted"/>
<dbReference type="InterPro" id="IPR006179">
    <property type="entry name" value="5_nucleotidase/apyrase"/>
</dbReference>
<keyword evidence="3" id="KW-0119">Carbohydrate metabolism</keyword>
<dbReference type="SUPFAM" id="SSF51055">
    <property type="entry name" value="Carbohydrate binding domain"/>
    <property type="match status" value="3"/>
</dbReference>
<evidence type="ECO:0000256" key="3">
    <source>
        <dbReference type="ARBA" id="ARBA00023326"/>
    </source>
</evidence>
<keyword evidence="7" id="KW-1185">Reference proteome</keyword>
<dbReference type="CDD" id="cd00845">
    <property type="entry name" value="MPP_UshA_N_like"/>
    <property type="match status" value="1"/>
</dbReference>
<dbReference type="Pfam" id="PF19886">
    <property type="entry name" value="DUF6359"/>
    <property type="match status" value="1"/>
</dbReference>
<reference evidence="6" key="1">
    <citation type="submission" date="2021-01" db="EMBL/GenBank/DDBJ databases">
        <title>Genomic Encyclopedia of Type Strains, Phase IV (KMG-IV): sequencing the most valuable type-strain genomes for metagenomic binning, comparative biology and taxonomic classification.</title>
        <authorList>
            <person name="Goeker M."/>
        </authorList>
    </citation>
    <scope>NUCLEOTIDE SEQUENCE</scope>
    <source>
        <strain evidence="6">DSM 21943</strain>
    </source>
</reference>
<organism evidence="6 7">
    <name type="scientific">Shouchella xiaoxiensis</name>
    <dbReference type="NCBI Taxonomy" id="766895"/>
    <lineage>
        <taxon>Bacteria</taxon>
        <taxon>Bacillati</taxon>
        <taxon>Bacillota</taxon>
        <taxon>Bacilli</taxon>
        <taxon>Bacillales</taxon>
        <taxon>Bacillaceae</taxon>
        <taxon>Shouchella</taxon>
    </lineage>
</organism>
<dbReference type="Pfam" id="PF02872">
    <property type="entry name" value="5_nucleotid_C"/>
    <property type="match status" value="2"/>
</dbReference>
<dbReference type="GO" id="GO:0008253">
    <property type="term" value="F:5'-nucleotidase activity"/>
    <property type="evidence" value="ECO:0007669"/>
    <property type="project" value="UniProtKB-EC"/>
</dbReference>
<dbReference type="InterPro" id="IPR045939">
    <property type="entry name" value="YhcR_N"/>
</dbReference>
<accession>A0ABS2SQU0</accession>
<dbReference type="SMART" id="SM00495">
    <property type="entry name" value="ChtBD3"/>
    <property type="match status" value="3"/>
</dbReference>
<gene>
    <name evidence="6" type="ORF">JOC54_001123</name>
</gene>
<dbReference type="InterPro" id="IPR036907">
    <property type="entry name" value="5'-Nucleotdase_C_sf"/>
</dbReference>
<evidence type="ECO:0000313" key="6">
    <source>
        <dbReference type="EMBL" id="MBM7837892.1"/>
    </source>
</evidence>
<keyword evidence="2 6" id="KW-0378">Hydrolase</keyword>
<feature type="signal peptide" evidence="4">
    <location>
        <begin position="1"/>
        <end position="26"/>
    </location>
</feature>
<feature type="domain" description="Chitin-binding type-3" evidence="5">
    <location>
        <begin position="872"/>
        <end position="917"/>
    </location>
</feature>
<dbReference type="Pfam" id="PF00149">
    <property type="entry name" value="Metallophos"/>
    <property type="match status" value="1"/>
</dbReference>
<name>A0ABS2SQU0_9BACI</name>